<dbReference type="InterPro" id="IPR027417">
    <property type="entry name" value="P-loop_NTPase"/>
</dbReference>
<dbReference type="GO" id="GO:0005886">
    <property type="term" value="C:plasma membrane"/>
    <property type="evidence" value="ECO:0007669"/>
    <property type="project" value="UniProtKB-SubCell"/>
</dbReference>
<evidence type="ECO:0000256" key="15">
    <source>
        <dbReference type="ARBA" id="ARBA00051245"/>
    </source>
</evidence>
<keyword evidence="6" id="KW-0997">Cell inner membrane</keyword>
<evidence type="ECO:0000256" key="12">
    <source>
        <dbReference type="ARBA" id="ARBA00022989"/>
    </source>
</evidence>
<dbReference type="PANTHER" id="PTHR32309:SF13">
    <property type="entry name" value="FERRIC ENTEROBACTIN TRANSPORT PROTEIN FEPE"/>
    <property type="match status" value="1"/>
</dbReference>
<dbReference type="Pfam" id="PF13614">
    <property type="entry name" value="AAA_31"/>
    <property type="match status" value="1"/>
</dbReference>
<keyword evidence="11" id="KW-0067">ATP-binding</keyword>
<evidence type="ECO:0000256" key="9">
    <source>
        <dbReference type="ARBA" id="ARBA00022741"/>
    </source>
</evidence>
<dbReference type="InterPro" id="IPR003856">
    <property type="entry name" value="LPS_length_determ_N"/>
</dbReference>
<evidence type="ECO:0000256" key="7">
    <source>
        <dbReference type="ARBA" id="ARBA00022679"/>
    </source>
</evidence>
<dbReference type="InterPro" id="IPR032807">
    <property type="entry name" value="GNVR"/>
</dbReference>
<comment type="catalytic activity">
    <reaction evidence="15">
        <text>L-tyrosyl-[protein] + ATP = O-phospho-L-tyrosyl-[protein] + ADP + H(+)</text>
        <dbReference type="Rhea" id="RHEA:10596"/>
        <dbReference type="Rhea" id="RHEA-COMP:10136"/>
        <dbReference type="Rhea" id="RHEA-COMP:20101"/>
        <dbReference type="ChEBI" id="CHEBI:15378"/>
        <dbReference type="ChEBI" id="CHEBI:30616"/>
        <dbReference type="ChEBI" id="CHEBI:46858"/>
        <dbReference type="ChEBI" id="CHEBI:61978"/>
        <dbReference type="ChEBI" id="CHEBI:456216"/>
        <dbReference type="EC" id="2.7.10.2"/>
    </reaction>
</comment>
<dbReference type="OrthoDB" id="230260at2"/>
<dbReference type="CDD" id="cd05387">
    <property type="entry name" value="BY-kinase"/>
    <property type="match status" value="1"/>
</dbReference>
<comment type="subcellular location">
    <subcellularLocation>
        <location evidence="1">Cell inner membrane</location>
        <topology evidence="1">Multi-pass membrane protein</topology>
    </subcellularLocation>
</comment>
<evidence type="ECO:0000256" key="8">
    <source>
        <dbReference type="ARBA" id="ARBA00022692"/>
    </source>
</evidence>
<evidence type="ECO:0000256" key="13">
    <source>
        <dbReference type="ARBA" id="ARBA00023136"/>
    </source>
</evidence>
<evidence type="ECO:0000256" key="1">
    <source>
        <dbReference type="ARBA" id="ARBA00004429"/>
    </source>
</evidence>
<protein>
    <recommendedName>
        <fullName evidence="4">non-specific protein-tyrosine kinase</fullName>
        <ecNumber evidence="4">2.7.10.2</ecNumber>
    </recommendedName>
</protein>
<dbReference type="InterPro" id="IPR005702">
    <property type="entry name" value="Wzc-like_C"/>
</dbReference>
<evidence type="ECO:0000256" key="16">
    <source>
        <dbReference type="SAM" id="Phobius"/>
    </source>
</evidence>
<organism evidence="20 21">
    <name type="scientific">Methylocella silvestris</name>
    <dbReference type="NCBI Taxonomy" id="199596"/>
    <lineage>
        <taxon>Bacteria</taxon>
        <taxon>Pseudomonadati</taxon>
        <taxon>Pseudomonadota</taxon>
        <taxon>Alphaproteobacteria</taxon>
        <taxon>Hyphomicrobiales</taxon>
        <taxon>Beijerinckiaceae</taxon>
        <taxon>Methylocella</taxon>
    </lineage>
</organism>
<evidence type="ECO:0000313" key="20">
    <source>
        <dbReference type="EMBL" id="PNG24734.1"/>
    </source>
</evidence>
<evidence type="ECO:0000256" key="4">
    <source>
        <dbReference type="ARBA" id="ARBA00011903"/>
    </source>
</evidence>
<dbReference type="Proteomes" id="UP000236286">
    <property type="component" value="Unassembled WGS sequence"/>
</dbReference>
<feature type="transmembrane region" description="Helical" evidence="16">
    <location>
        <begin position="37"/>
        <end position="56"/>
    </location>
</feature>
<comment type="caution">
    <text evidence="20">The sequence shown here is derived from an EMBL/GenBank/DDBJ whole genome shotgun (WGS) entry which is preliminary data.</text>
</comment>
<evidence type="ECO:0000256" key="10">
    <source>
        <dbReference type="ARBA" id="ARBA00022777"/>
    </source>
</evidence>
<comment type="similarity">
    <text evidence="2">Belongs to the CpsD/CapB family.</text>
</comment>
<keyword evidence="8 16" id="KW-0812">Transmembrane</keyword>
<evidence type="ECO:0000256" key="3">
    <source>
        <dbReference type="ARBA" id="ARBA00008883"/>
    </source>
</evidence>
<dbReference type="EMBL" id="PDZR01000025">
    <property type="protein sequence ID" value="PNG24734.1"/>
    <property type="molecule type" value="Genomic_DNA"/>
</dbReference>
<name>A0A2J7TD71_METSI</name>
<dbReference type="GO" id="GO:0004713">
    <property type="term" value="F:protein tyrosine kinase activity"/>
    <property type="evidence" value="ECO:0007669"/>
    <property type="project" value="TreeGrafter"/>
</dbReference>
<evidence type="ECO:0000256" key="5">
    <source>
        <dbReference type="ARBA" id="ARBA00022475"/>
    </source>
</evidence>
<keyword evidence="13 16" id="KW-0472">Membrane</keyword>
<dbReference type="RefSeq" id="WP_102844958.1">
    <property type="nucleotide sequence ID" value="NZ_PDZR01000025.1"/>
</dbReference>
<dbReference type="PANTHER" id="PTHR32309">
    <property type="entry name" value="TYROSINE-PROTEIN KINASE"/>
    <property type="match status" value="1"/>
</dbReference>
<sequence length="750" mass="82359">MLNAMNTIAPAAKQSARFAFKPRLDMLAIARAVRRQWPAICASVLFMLALSVVYIYTTAPRYTSDFLLLIDPEKSQVLSKRDRTADHPIMDPGFIDSQAEVLKSDSVILSVVRSLKLAHDPEIFPPYSLMSQLTSWFASLGAKPASDWTETRLEEAAVQQIVSNLKIKRVRATNVIQVELTLYNAEKAALIANALAEGYMNAELDANFQTTRRATKWLQDRLKELRAEAAASDKAVQIFKSDNNIVDTSRGLMSEQQLSDVNGQLVAAKATTAEAQARLDRITEVSQGDVVNGSVADALQSPIITRLRAQYLDLSSRAADLSSKYGTKHGVVVNIYHQMNELRKSMLDEIRRIGEGTKSDYEIASARQKSVQDSLDSLVMLSHVSNQAQVELRDLESSAQTSRSVYDNFLSKLQEANQQQTFPVSDARVITPASVPDRPSWPRKLVLIPGAIFFGLMLGGSIAAAREFLGSNFRTADDVVNYTGLTCLGILPDISLKASPRQRLRQLLGSGGGGLDAGQIVRHSVSAPFSRFTETLRNVKVSVDTALPQTQSRVIGIVSSLPREGKTTFVANIAFMTAQMGHKTLLIDADLHNPSLTATVFPKSKSGLLELLTESKVLADVIITDPATGLDFIPAVIKERHTNVTTLLTSSAMINLLADVREKYEYVFVDFPPVVPIVDVKAVAHLIDAFVFLIQWSETSQKVVLDALSHDEQLVDRIVGAVLTRADPTALKRIEAYKGPLYGSYYVNPD</sequence>
<comment type="similarity">
    <text evidence="3">Belongs to the etk/wzc family.</text>
</comment>
<dbReference type="EC" id="2.7.10.2" evidence="4"/>
<feature type="domain" description="AAA" evidence="18">
    <location>
        <begin position="564"/>
        <end position="684"/>
    </location>
</feature>
<dbReference type="Pfam" id="PF02706">
    <property type="entry name" value="Wzz"/>
    <property type="match status" value="1"/>
</dbReference>
<dbReference type="SUPFAM" id="SSF52540">
    <property type="entry name" value="P-loop containing nucleoside triphosphate hydrolases"/>
    <property type="match status" value="1"/>
</dbReference>
<keyword evidence="5" id="KW-1003">Cell membrane</keyword>
<dbReference type="AlphaFoldDB" id="A0A2J7TD71"/>
<dbReference type="Pfam" id="PF13807">
    <property type="entry name" value="GNVR"/>
    <property type="match status" value="1"/>
</dbReference>
<dbReference type="InterPro" id="IPR050445">
    <property type="entry name" value="Bact_polysacc_biosynth/exp"/>
</dbReference>
<evidence type="ECO:0000256" key="11">
    <source>
        <dbReference type="ARBA" id="ARBA00022840"/>
    </source>
</evidence>
<evidence type="ECO:0000313" key="21">
    <source>
        <dbReference type="Proteomes" id="UP000236286"/>
    </source>
</evidence>
<keyword evidence="10" id="KW-0418">Kinase</keyword>
<dbReference type="InterPro" id="IPR025669">
    <property type="entry name" value="AAA_dom"/>
</dbReference>
<dbReference type="Gene3D" id="3.40.50.300">
    <property type="entry name" value="P-loop containing nucleotide triphosphate hydrolases"/>
    <property type="match status" value="1"/>
</dbReference>
<feature type="domain" description="Tyrosine-protein kinase G-rich" evidence="19">
    <location>
        <begin position="391"/>
        <end position="467"/>
    </location>
</feature>
<gene>
    <name evidence="20" type="ORF">CR492_17185</name>
</gene>
<evidence type="ECO:0000259" key="19">
    <source>
        <dbReference type="Pfam" id="PF13807"/>
    </source>
</evidence>
<keyword evidence="9" id="KW-0547">Nucleotide-binding</keyword>
<evidence type="ECO:0000256" key="6">
    <source>
        <dbReference type="ARBA" id="ARBA00022519"/>
    </source>
</evidence>
<feature type="domain" description="Polysaccharide chain length determinant N-terminal" evidence="17">
    <location>
        <begin position="24"/>
        <end position="114"/>
    </location>
</feature>
<keyword evidence="12 16" id="KW-1133">Transmembrane helix</keyword>
<evidence type="ECO:0000259" key="18">
    <source>
        <dbReference type="Pfam" id="PF13614"/>
    </source>
</evidence>
<reference evidence="20 21" key="1">
    <citation type="submission" date="2017-10" db="EMBL/GenBank/DDBJ databases">
        <title>Genome announcement of Methylocella silvestris TVC from permafrost.</title>
        <authorList>
            <person name="Wang J."/>
            <person name="Geng K."/>
            <person name="Ul-Haque F."/>
            <person name="Crombie A.T."/>
            <person name="Street L.E."/>
            <person name="Wookey P.A."/>
            <person name="Murrell J.C."/>
            <person name="Pratscher J."/>
        </authorList>
    </citation>
    <scope>NUCLEOTIDE SEQUENCE [LARGE SCALE GENOMIC DNA]</scope>
    <source>
        <strain evidence="20 21">TVC</strain>
    </source>
</reference>
<accession>A0A2J7TD71</accession>
<keyword evidence="14" id="KW-0829">Tyrosine-protein kinase</keyword>
<evidence type="ECO:0000256" key="14">
    <source>
        <dbReference type="ARBA" id="ARBA00023137"/>
    </source>
</evidence>
<evidence type="ECO:0000256" key="2">
    <source>
        <dbReference type="ARBA" id="ARBA00007316"/>
    </source>
</evidence>
<keyword evidence="7" id="KW-0808">Transferase</keyword>
<proteinExistence type="inferred from homology"/>
<evidence type="ECO:0000259" key="17">
    <source>
        <dbReference type="Pfam" id="PF02706"/>
    </source>
</evidence>